<dbReference type="InterPro" id="IPR018035">
    <property type="entry name" value="Flagellar_FliH/T3SS_HrpE"/>
</dbReference>
<accession>A0ABU9PP53</accession>
<evidence type="ECO:0000313" key="9">
    <source>
        <dbReference type="EMBL" id="MEM4985777.1"/>
    </source>
</evidence>
<evidence type="ECO:0000256" key="1">
    <source>
        <dbReference type="ARBA" id="ARBA00004496"/>
    </source>
</evidence>
<feature type="domain" description="Flagellar assembly protein FliH/Type III secretion system HrpE" evidence="8">
    <location>
        <begin position="102"/>
        <end position="209"/>
    </location>
</feature>
<protein>
    <recommendedName>
        <fullName evidence="6">Type 3 secretion system stator protein</fullName>
    </recommendedName>
</protein>
<evidence type="ECO:0000256" key="6">
    <source>
        <dbReference type="ARBA" id="ARBA00040494"/>
    </source>
</evidence>
<evidence type="ECO:0000256" key="4">
    <source>
        <dbReference type="ARBA" id="ARBA00022927"/>
    </source>
</evidence>
<comment type="subcellular location">
    <subcellularLocation>
        <location evidence="1">Cytoplasm</location>
    </subcellularLocation>
</comment>
<dbReference type="PANTHER" id="PTHR34982:SF4">
    <property type="entry name" value="TYPE 3 SECRETION SYSTEM STATOR PROTEIN"/>
    <property type="match status" value="1"/>
</dbReference>
<organism evidence="9 10">
    <name type="scientific">Collimonas rhizosphaerae</name>
    <dbReference type="NCBI Taxonomy" id="3126357"/>
    <lineage>
        <taxon>Bacteria</taxon>
        <taxon>Pseudomonadati</taxon>
        <taxon>Pseudomonadota</taxon>
        <taxon>Betaproteobacteria</taxon>
        <taxon>Burkholderiales</taxon>
        <taxon>Oxalobacteraceae</taxon>
        <taxon>Collimonas</taxon>
    </lineage>
</organism>
<dbReference type="PANTHER" id="PTHR34982">
    <property type="entry name" value="YOP PROTEINS TRANSLOCATION PROTEIN L"/>
    <property type="match status" value="1"/>
</dbReference>
<evidence type="ECO:0000313" key="10">
    <source>
        <dbReference type="Proteomes" id="UP001495910"/>
    </source>
</evidence>
<sequence>MAIWLSSEQPSVGPDVDVIRNAEFASVVALDQAHGVLERRYSGLLADAEATAQAIVAEARNRADALETAAQRRFDNSARLGYAAGRRRGLAEVHDAMLRQAASQRQLLCAARERIAQIVTRSVERVLGTADPKALFAQVAGTVDRLLDDSSFLTVRVAPEDLDAARDAFGAACSANQWGVNPQVVARADLLPGSCVCEWDYGVIDGSLSLHVEALRRAVAGLVTGLVAEPQPQPQLQQFHEDNPLDQDDALAEYESTE</sequence>
<dbReference type="Proteomes" id="UP001495910">
    <property type="component" value="Unassembled WGS sequence"/>
</dbReference>
<proteinExistence type="inferred from homology"/>
<evidence type="ECO:0000256" key="2">
    <source>
        <dbReference type="ARBA" id="ARBA00022448"/>
    </source>
</evidence>
<evidence type="ECO:0000256" key="3">
    <source>
        <dbReference type="ARBA" id="ARBA00022490"/>
    </source>
</evidence>
<feature type="compositionally biased region" description="Acidic residues" evidence="7">
    <location>
        <begin position="244"/>
        <end position="258"/>
    </location>
</feature>
<comment type="caution">
    <text evidence="9">The sequence shown here is derived from an EMBL/GenBank/DDBJ whole genome shotgun (WGS) entry which is preliminary data.</text>
</comment>
<keyword evidence="2" id="KW-0813">Transport</keyword>
<evidence type="ECO:0000256" key="5">
    <source>
        <dbReference type="ARBA" id="ARBA00024335"/>
    </source>
</evidence>
<dbReference type="InterPro" id="IPR051472">
    <property type="entry name" value="T3SS_Stator/FliH"/>
</dbReference>
<gene>
    <name evidence="9" type="primary">sctL</name>
    <name evidence="9" type="ORF">V8G57_00105</name>
</gene>
<dbReference type="NCBIfam" id="TIGR02499">
    <property type="entry name" value="HrpE_YscL_not"/>
    <property type="match status" value="1"/>
</dbReference>
<keyword evidence="4" id="KW-0653">Protein transport</keyword>
<comment type="similarity">
    <text evidence="5">Belongs to the SctL stator family.</text>
</comment>
<dbReference type="Pfam" id="PF02108">
    <property type="entry name" value="FliH"/>
    <property type="match status" value="1"/>
</dbReference>
<evidence type="ECO:0000259" key="8">
    <source>
        <dbReference type="Pfam" id="PF02108"/>
    </source>
</evidence>
<keyword evidence="10" id="KW-1185">Reference proteome</keyword>
<evidence type="ECO:0000256" key="7">
    <source>
        <dbReference type="SAM" id="MobiDB-lite"/>
    </source>
</evidence>
<dbReference type="RefSeq" id="WP_092399178.1">
    <property type="nucleotide sequence ID" value="NZ_JBANDC010000001.1"/>
</dbReference>
<dbReference type="EMBL" id="JBANDC010000001">
    <property type="protein sequence ID" value="MEM4985777.1"/>
    <property type="molecule type" value="Genomic_DNA"/>
</dbReference>
<dbReference type="InterPro" id="IPR012842">
    <property type="entry name" value="T3SS_SctL/SctL2"/>
</dbReference>
<keyword evidence="3" id="KW-0963">Cytoplasm</keyword>
<reference evidence="9 10" key="1">
    <citation type="submission" date="2024-02" db="EMBL/GenBank/DDBJ databases">
        <title>Draft genome sequence of Collimonas sp. strain H4R21, an effective mineral-weathering bacterial strain isolated from the beech rhizosphere.</title>
        <authorList>
            <person name="Morin E."/>
            <person name="Uroz S."/>
            <person name="Leveau J.H.J."/>
            <person name="Kumar R."/>
            <person name="Rey M.W."/>
            <person name="Pham J."/>
        </authorList>
    </citation>
    <scope>NUCLEOTIDE SEQUENCE [LARGE SCALE GENOMIC DNA]</scope>
    <source>
        <strain evidence="9 10">H4R21</strain>
    </source>
</reference>
<name>A0ABU9PP53_9BURK</name>
<feature type="region of interest" description="Disordered" evidence="7">
    <location>
        <begin position="233"/>
        <end position="258"/>
    </location>
</feature>